<dbReference type="PROSITE" id="PS50234">
    <property type="entry name" value="VWFA"/>
    <property type="match status" value="1"/>
</dbReference>
<dbReference type="Proteomes" id="UP001139031">
    <property type="component" value="Unassembled WGS sequence"/>
</dbReference>
<dbReference type="InterPro" id="IPR002035">
    <property type="entry name" value="VWF_A"/>
</dbReference>
<keyword evidence="2" id="KW-0732">Signal</keyword>
<feature type="region of interest" description="Disordered" evidence="1">
    <location>
        <begin position="26"/>
        <end position="132"/>
    </location>
</feature>
<feature type="domain" description="VWFA" evidence="3">
    <location>
        <begin position="139"/>
        <end position="348"/>
    </location>
</feature>
<proteinExistence type="predicted"/>
<evidence type="ECO:0000313" key="4">
    <source>
        <dbReference type="EMBL" id="MBZ5708211.1"/>
    </source>
</evidence>
<feature type="compositionally biased region" description="Low complexity" evidence="1">
    <location>
        <begin position="40"/>
        <end position="121"/>
    </location>
</feature>
<feature type="signal peptide" evidence="2">
    <location>
        <begin position="1"/>
        <end position="26"/>
    </location>
</feature>
<gene>
    <name evidence="4" type="ORF">K7C98_03000</name>
</gene>
<feature type="chain" id="PRO_5047134297" evidence="2">
    <location>
        <begin position="27"/>
        <end position="423"/>
    </location>
</feature>
<dbReference type="InterPro" id="IPR036465">
    <property type="entry name" value="vWFA_dom_sf"/>
</dbReference>
<evidence type="ECO:0000313" key="5">
    <source>
        <dbReference type="Proteomes" id="UP001139031"/>
    </source>
</evidence>
<dbReference type="EMBL" id="JAIRAU010000001">
    <property type="protein sequence ID" value="MBZ5708211.1"/>
    <property type="molecule type" value="Genomic_DNA"/>
</dbReference>
<keyword evidence="5" id="KW-1185">Reference proteome</keyword>
<reference evidence="4" key="1">
    <citation type="submission" date="2021-08" db="EMBL/GenBank/DDBJ databases">
        <authorList>
            <person name="Stevens D.C."/>
        </authorList>
    </citation>
    <scope>NUCLEOTIDE SEQUENCE</scope>
    <source>
        <strain evidence="4">DSM 53165</strain>
    </source>
</reference>
<dbReference type="CDD" id="cd00198">
    <property type="entry name" value="vWFA"/>
    <property type="match status" value="1"/>
</dbReference>
<sequence>MTQIAPPHPRAFALVLALASVTPACGDSDGQSSGLSVGGTQPTSATEGTETTPGTSTVSSTMSEPTETEGTASATGTTTDAVDPPTTGPDPTTTTTVDPTTTTTTTTTGEETSTGSTTTPPDKIPCDTEETEVVPVPPSVLLILDKSGSMSMEKWDHDDKPATPTVTRWHSLHEVVSGVVTMFDAVVHFGVKLYPKIDAGSFVNVGACVVNPGVEVPIAPMNAAAVLAGIPAIDYEVLGGTPMETGLKRGFEYLKMLDPNLPRFAILVADGEISDTCAGENFLEAQAAVEETFVDFDIPTYVVGIDVDPSTSEQLAALAVAGGKPKPGPEPFYQTSNQTELQAAISQIVKDTLSCVIAVDPAPSEPELFEVHVDGQQVPEVASCDQDGFVWSVPHSEVTLCGAACEALKETGKVQALYFCTPG</sequence>
<dbReference type="Gene3D" id="3.40.50.410">
    <property type="entry name" value="von Willebrand factor, type A domain"/>
    <property type="match status" value="1"/>
</dbReference>
<evidence type="ECO:0000256" key="2">
    <source>
        <dbReference type="SAM" id="SignalP"/>
    </source>
</evidence>
<evidence type="ECO:0000256" key="1">
    <source>
        <dbReference type="SAM" id="MobiDB-lite"/>
    </source>
</evidence>
<evidence type="ECO:0000259" key="3">
    <source>
        <dbReference type="PROSITE" id="PS50234"/>
    </source>
</evidence>
<feature type="compositionally biased region" description="Polar residues" evidence="1">
    <location>
        <begin position="29"/>
        <end position="39"/>
    </location>
</feature>
<dbReference type="SUPFAM" id="SSF53300">
    <property type="entry name" value="vWA-like"/>
    <property type="match status" value="1"/>
</dbReference>
<accession>A0ABS7TJC3</accession>
<comment type="caution">
    <text evidence="4">The sequence shown here is derived from an EMBL/GenBank/DDBJ whole genome shotgun (WGS) entry which is preliminary data.</text>
</comment>
<dbReference type="RefSeq" id="WP_224189964.1">
    <property type="nucleotide sequence ID" value="NZ_JAIRAU010000001.1"/>
</dbReference>
<protein>
    <submittedName>
        <fullName evidence="4">VWA domain-containing protein</fullName>
    </submittedName>
</protein>
<organism evidence="4 5">
    <name type="scientific">Nannocystis pusilla</name>
    <dbReference type="NCBI Taxonomy" id="889268"/>
    <lineage>
        <taxon>Bacteria</taxon>
        <taxon>Pseudomonadati</taxon>
        <taxon>Myxococcota</taxon>
        <taxon>Polyangia</taxon>
        <taxon>Nannocystales</taxon>
        <taxon>Nannocystaceae</taxon>
        <taxon>Nannocystis</taxon>
    </lineage>
</organism>
<name>A0ABS7TJC3_9BACT</name>